<sequence length="157" mass="18332">MTFVIYFAISWLAVTTYCVMNKKLSLIESTMIYLVVLVISINFSWIIVEEMELVSIKEKANSYMAYIFKRSVITPFVMIIFLDLILRFEKVLAKIMTGIGAILFLTFCRYLLVQLEAATYLDWNFGYDMLFFLALTFITIMTYNVFHKITKSAVNLQ</sequence>
<dbReference type="Proteomes" id="UP000276443">
    <property type="component" value="Unassembled WGS sequence"/>
</dbReference>
<organism evidence="1 2">
    <name type="scientific">Aquisalibacillus elongatus</name>
    <dbReference type="NCBI Taxonomy" id="485577"/>
    <lineage>
        <taxon>Bacteria</taxon>
        <taxon>Bacillati</taxon>
        <taxon>Bacillota</taxon>
        <taxon>Bacilli</taxon>
        <taxon>Bacillales</taxon>
        <taxon>Bacillaceae</taxon>
        <taxon>Aquisalibacillus</taxon>
    </lineage>
</organism>
<proteinExistence type="predicted"/>
<protein>
    <submittedName>
        <fullName evidence="1">Uncharacterized protein</fullName>
    </submittedName>
</protein>
<dbReference type="EMBL" id="RKRF01000009">
    <property type="protein sequence ID" value="RPF53361.1"/>
    <property type="molecule type" value="Genomic_DNA"/>
</dbReference>
<gene>
    <name evidence="1" type="ORF">EDC24_1860</name>
</gene>
<comment type="caution">
    <text evidence="1">The sequence shown here is derived from an EMBL/GenBank/DDBJ whole genome shotgun (WGS) entry which is preliminary data.</text>
</comment>
<name>A0A3N5C9M5_9BACI</name>
<evidence type="ECO:0000313" key="2">
    <source>
        <dbReference type="Proteomes" id="UP000276443"/>
    </source>
</evidence>
<keyword evidence="2" id="KW-1185">Reference proteome</keyword>
<dbReference type="OrthoDB" id="2626715at2"/>
<accession>A0A3N5C9M5</accession>
<evidence type="ECO:0000313" key="1">
    <source>
        <dbReference type="EMBL" id="RPF53361.1"/>
    </source>
</evidence>
<dbReference type="RefSeq" id="WP_124221844.1">
    <property type="nucleotide sequence ID" value="NZ_RKRF01000009.1"/>
</dbReference>
<reference evidence="1 2" key="1">
    <citation type="submission" date="2018-11" db="EMBL/GenBank/DDBJ databases">
        <title>Genomic Encyclopedia of Type Strains, Phase IV (KMG-IV): sequencing the most valuable type-strain genomes for metagenomic binning, comparative biology and taxonomic classification.</title>
        <authorList>
            <person name="Goeker M."/>
        </authorList>
    </citation>
    <scope>NUCLEOTIDE SEQUENCE [LARGE SCALE GENOMIC DNA]</scope>
    <source>
        <strain evidence="1 2">DSM 18090</strain>
    </source>
</reference>
<dbReference type="AlphaFoldDB" id="A0A3N5C9M5"/>